<dbReference type="InterPro" id="IPR027417">
    <property type="entry name" value="P-loop_NTPase"/>
</dbReference>
<keyword evidence="2" id="KW-0540">Nuclease</keyword>
<keyword evidence="2" id="KW-0378">Hydrolase</keyword>
<name>A0A5P8E9W1_9BACT</name>
<dbReference type="Pfam" id="PF13538">
    <property type="entry name" value="UvrD_C_2"/>
    <property type="match status" value="1"/>
</dbReference>
<dbReference type="EMBL" id="CP033459">
    <property type="protein sequence ID" value="QFQ13714.1"/>
    <property type="molecule type" value="Genomic_DNA"/>
</dbReference>
<dbReference type="Gene3D" id="2.30.30.940">
    <property type="match status" value="1"/>
</dbReference>
<accession>A0A5P8E9W1</accession>
<dbReference type="SUPFAM" id="SSF52540">
    <property type="entry name" value="P-loop containing nucleoside triphosphate hydrolases"/>
    <property type="match status" value="2"/>
</dbReference>
<organism evidence="2 3">
    <name type="scientific">Pseudoprevotella muciniphila</name>
    <dbReference type="NCBI Taxonomy" id="2133944"/>
    <lineage>
        <taxon>Bacteria</taxon>
        <taxon>Pseudomonadati</taxon>
        <taxon>Bacteroidota</taxon>
        <taxon>Bacteroidia</taxon>
        <taxon>Bacteroidales</taxon>
        <taxon>Prevotellaceae</taxon>
        <taxon>Pseudoprevotella</taxon>
    </lineage>
</organism>
<evidence type="ECO:0000313" key="3">
    <source>
        <dbReference type="Proteomes" id="UP000249375"/>
    </source>
</evidence>
<dbReference type="CDD" id="cd17933">
    <property type="entry name" value="DEXSc_RecD-like"/>
    <property type="match status" value="1"/>
</dbReference>
<evidence type="ECO:0000313" key="2">
    <source>
        <dbReference type="EMBL" id="QFQ13714.1"/>
    </source>
</evidence>
<protein>
    <submittedName>
        <fullName evidence="2">ATP-dependent endonuclease</fullName>
    </submittedName>
</protein>
<feature type="domain" description="UvrD-like helicase C-terminal" evidence="1">
    <location>
        <begin position="401"/>
        <end position="452"/>
    </location>
</feature>
<keyword evidence="2" id="KW-0255">Endonuclease</keyword>
<dbReference type="Gene3D" id="3.40.50.300">
    <property type="entry name" value="P-loop containing nucleotide triphosphate hydrolases"/>
    <property type="match status" value="3"/>
</dbReference>
<sequence>MQSKAAMALARFVLTPLPDCAFILRGYAGTGKTSLIGAFVRVMKRLERDVVLMAPTGRAAKVLAKHAGTEAHTIHKVIYRQQTFNGEGTKFSIGFNKLKNAIFIVDEASMIAIDDGGASIFGTGQLLDDLIRFVYEGTGCRLLLLGDTAQLPPVGAEESPALMKSVIEQYGLRVGQADLTEVVRQGEQSGVLSNATMLRQSISEEKEELPAIRVSGSGEVRLMPGDELIEALATDYQDYGTQDTIVITRSNKRANIFNNGIRAQILDREDQLNRGDLIMAVKNNYFWTERAAKGLPKGESLPMGFIANGDTAEIVRIRNVHEQFGFRFADATLCFPDYGDFEIDCRVLLDTLNSESPSLTHEESQHLYEEVLKDYADIPQKKERMKKLREDPYYNALQIKYAYAITCHKAQGGQWARVYIDQGFIPPDTSRTSYIRWLYTAFTRTTDRVYLVNWPKEQTIRTDNEETQ</sequence>
<gene>
    <name evidence="2" type="ORF">C7Y71_004605</name>
</gene>
<dbReference type="KEGG" id="alq:C7Y71_004605"/>
<dbReference type="GO" id="GO:0004519">
    <property type="term" value="F:endonuclease activity"/>
    <property type="evidence" value="ECO:0007669"/>
    <property type="project" value="UniProtKB-KW"/>
</dbReference>
<proteinExistence type="predicted"/>
<keyword evidence="3" id="KW-1185">Reference proteome</keyword>
<dbReference type="Pfam" id="PF13604">
    <property type="entry name" value="AAA_30"/>
    <property type="match status" value="1"/>
</dbReference>
<dbReference type="CDD" id="cd18809">
    <property type="entry name" value="SF1_C_RecD"/>
    <property type="match status" value="1"/>
</dbReference>
<evidence type="ECO:0000259" key="1">
    <source>
        <dbReference type="Pfam" id="PF13538"/>
    </source>
</evidence>
<dbReference type="Proteomes" id="UP000249375">
    <property type="component" value="Chromosome"/>
</dbReference>
<dbReference type="OrthoDB" id="9803432at2"/>
<dbReference type="RefSeq" id="WP_111897430.1">
    <property type="nucleotide sequence ID" value="NZ_CP033459.1"/>
</dbReference>
<reference evidence="2 3" key="1">
    <citation type="submission" date="2018-11" db="EMBL/GenBank/DDBJ databases">
        <authorList>
            <person name="Na S.W."/>
            <person name="Baik M."/>
        </authorList>
    </citation>
    <scope>NUCLEOTIDE SEQUENCE [LARGE SCALE GENOMIC DNA]</scope>
    <source>
        <strain evidence="2 3">E39</strain>
    </source>
</reference>
<dbReference type="AlphaFoldDB" id="A0A5P8E9W1"/>
<dbReference type="InterPro" id="IPR027785">
    <property type="entry name" value="UvrD-like_helicase_C"/>
</dbReference>